<evidence type="ECO:0000313" key="4">
    <source>
        <dbReference type="Proteomes" id="UP001219355"/>
    </source>
</evidence>
<evidence type="ECO:0000313" key="3">
    <source>
        <dbReference type="EMBL" id="WEW54872.1"/>
    </source>
</evidence>
<reference evidence="3" key="1">
    <citation type="submission" date="2023-03" db="EMBL/GenBank/DDBJ databases">
        <title>Emydomyces testavorans Genome Sequence.</title>
        <authorList>
            <person name="Hoyer L."/>
        </authorList>
    </citation>
    <scope>NUCLEOTIDE SEQUENCE</scope>
    <source>
        <strain evidence="3">16-2883</strain>
    </source>
</reference>
<dbReference type="AlphaFoldDB" id="A0AAF0DAF1"/>
<evidence type="ECO:0000256" key="1">
    <source>
        <dbReference type="SAM" id="MobiDB-lite"/>
    </source>
</evidence>
<proteinExistence type="predicted"/>
<dbReference type="PANTHER" id="PTHR12461">
    <property type="entry name" value="HYPOXIA-INDUCIBLE FACTOR 1 ALPHA INHIBITOR-RELATED"/>
    <property type="match status" value="1"/>
</dbReference>
<feature type="region of interest" description="Disordered" evidence="1">
    <location>
        <begin position="92"/>
        <end position="112"/>
    </location>
</feature>
<name>A0AAF0DAF1_9EURO</name>
<keyword evidence="3" id="KW-0560">Oxidoreductase</keyword>
<organism evidence="3 4">
    <name type="scientific">Emydomyces testavorans</name>
    <dbReference type="NCBI Taxonomy" id="2070801"/>
    <lineage>
        <taxon>Eukaryota</taxon>
        <taxon>Fungi</taxon>
        <taxon>Dikarya</taxon>
        <taxon>Ascomycota</taxon>
        <taxon>Pezizomycotina</taxon>
        <taxon>Eurotiomycetes</taxon>
        <taxon>Eurotiomycetidae</taxon>
        <taxon>Onygenales</taxon>
        <taxon>Nannizziopsiaceae</taxon>
        <taxon>Emydomyces</taxon>
    </lineage>
</organism>
<keyword evidence="4" id="KW-1185">Reference proteome</keyword>
<dbReference type="EC" id="1.14.11.27" evidence="3"/>
<gene>
    <name evidence="3" type="ORF">PRK78_000298</name>
</gene>
<dbReference type="InterPro" id="IPR041667">
    <property type="entry name" value="Cupin_8"/>
</dbReference>
<dbReference type="PANTHER" id="PTHR12461:SF101">
    <property type="entry name" value="TRNA WYBUTOSINE-SYNTHESIZING PROTEIN 4"/>
    <property type="match status" value="1"/>
</dbReference>
<accession>A0AAF0DAF1</accession>
<feature type="domain" description="Cupin-like" evidence="2">
    <location>
        <begin position="214"/>
        <end position="491"/>
    </location>
</feature>
<protein>
    <submittedName>
        <fullName evidence="3">Cupin domain-containing protein</fullName>
        <ecNumber evidence="3">1.14.11.27</ecNumber>
    </submittedName>
</protein>
<dbReference type="GO" id="GO:0140680">
    <property type="term" value="F:histone H3K36me/H3K36me2 demethylase activity"/>
    <property type="evidence" value="ECO:0007669"/>
    <property type="project" value="UniProtKB-EC"/>
</dbReference>
<dbReference type="Gene3D" id="2.60.120.650">
    <property type="entry name" value="Cupin"/>
    <property type="match status" value="1"/>
</dbReference>
<dbReference type="EMBL" id="CP120627">
    <property type="protein sequence ID" value="WEW54872.1"/>
    <property type="molecule type" value="Genomic_DNA"/>
</dbReference>
<dbReference type="SUPFAM" id="SSF51197">
    <property type="entry name" value="Clavaminate synthase-like"/>
    <property type="match status" value="1"/>
</dbReference>
<sequence>MHQLLTLVDEILSTIQSLSGKDPIVECYNDDIKLSTTLNEHPDEALSFADKKLRVFPFKNVKECWRRLFTDASIVKACYLIRAHCESHNNEDAGLNLGNKKSRTDEGEEGDGKVIRPTADWLCPVIHILDRALIMTGAPRRKSLVESLISALQSTIGPEEIAFDLYAPLKSYVPDEPQPKRRKLAQPLLFPPDSAPVPCLEFPVPRVSALSFEKFTEHIWNNRTPLVITDAVDHWPALSERPWSSRDYWSRRTFGGRRLVPVEVGRSYTDEGWGQRIIPFGKFMKDYIWREEKNDELNASENEEPSGHEPSEGQTGYLAQHDLLAQIPALRNDISIPDYCYAEAPGPAPGTPVYNKKLQTRELIDTNTTRLNPLGEHDIRFDANKGEDGTATDPIINTWIGPSWTISPLHHDPYHNILVQVVGAKYVRLYSPDTPASRIYPRGMEVVNPSSSRPGEVNTDARENDSGDQLTFSCEEQIIDMSNTSKVDIAAMELSPAEAETWDSLWPGFSEANFDAAMDKDYSLTTRASYCVTEEELTEESTMDPYDHTMYLLASPKSRTFSAPAEPYLNLILYAESLYHAAHQKLRLVMLLGSTFTTLVDKRPLHQ</sequence>
<dbReference type="Pfam" id="PF13621">
    <property type="entry name" value="Cupin_8"/>
    <property type="match status" value="1"/>
</dbReference>
<dbReference type="Proteomes" id="UP001219355">
    <property type="component" value="Chromosome 1"/>
</dbReference>
<feature type="region of interest" description="Disordered" evidence="1">
    <location>
        <begin position="444"/>
        <end position="467"/>
    </location>
</feature>
<feature type="compositionally biased region" description="Basic and acidic residues" evidence="1">
    <location>
        <begin position="102"/>
        <end position="112"/>
    </location>
</feature>
<evidence type="ECO:0000259" key="2">
    <source>
        <dbReference type="Pfam" id="PF13621"/>
    </source>
</evidence>